<protein>
    <recommendedName>
        <fullName evidence="3">Zinc finger (C3HC4-type RING finger) family protein</fullName>
    </recommendedName>
</protein>
<keyword evidence="2" id="KW-1185">Reference proteome</keyword>
<dbReference type="PANTHER" id="PTHR10579">
    <property type="entry name" value="CALCIUM-ACTIVATED CHLORIDE CHANNEL REGULATOR"/>
    <property type="match status" value="1"/>
</dbReference>
<evidence type="ECO:0000313" key="2">
    <source>
        <dbReference type="Proteomes" id="UP000604825"/>
    </source>
</evidence>
<dbReference type="InterPro" id="IPR051266">
    <property type="entry name" value="CLCR"/>
</dbReference>
<gene>
    <name evidence="1" type="ORF">NCGR_LOCUS41771</name>
</gene>
<comment type="caution">
    <text evidence="1">The sequence shown here is derived from an EMBL/GenBank/DDBJ whole genome shotgun (WGS) entry which is preliminary data.</text>
</comment>
<dbReference type="EMBL" id="CAJGYO010000010">
    <property type="protein sequence ID" value="CAD6258294.1"/>
    <property type="molecule type" value="Genomic_DNA"/>
</dbReference>
<accession>A0A811QC49</accession>
<evidence type="ECO:0008006" key="3">
    <source>
        <dbReference type="Google" id="ProtNLM"/>
    </source>
</evidence>
<dbReference type="InterPro" id="IPR036465">
    <property type="entry name" value="vWFA_dom_sf"/>
</dbReference>
<organism evidence="1 2">
    <name type="scientific">Miscanthus lutarioriparius</name>
    <dbReference type="NCBI Taxonomy" id="422564"/>
    <lineage>
        <taxon>Eukaryota</taxon>
        <taxon>Viridiplantae</taxon>
        <taxon>Streptophyta</taxon>
        <taxon>Embryophyta</taxon>
        <taxon>Tracheophyta</taxon>
        <taxon>Spermatophyta</taxon>
        <taxon>Magnoliopsida</taxon>
        <taxon>Liliopsida</taxon>
        <taxon>Poales</taxon>
        <taxon>Poaceae</taxon>
        <taxon>PACMAD clade</taxon>
        <taxon>Panicoideae</taxon>
        <taxon>Andropogonodae</taxon>
        <taxon>Andropogoneae</taxon>
        <taxon>Saccharinae</taxon>
        <taxon>Miscanthus</taxon>
    </lineage>
</organism>
<dbReference type="Gene3D" id="3.40.50.410">
    <property type="entry name" value="von Willebrand factor, type A domain"/>
    <property type="match status" value="1"/>
</dbReference>
<dbReference type="Proteomes" id="UP000604825">
    <property type="component" value="Unassembled WGS sequence"/>
</dbReference>
<sequence>MDLHLSSDELLDDRADKKRAGFIVLISDGLDSQFKWGDDSIAPTDPIRGLLRKYPVHTFGLGKAHDPKALHYISNISYGIYSSITDNLNSKIIEALAICLAGFKTVVAVDACVDIRPGGLLITRIDSGGYILRGSSGGILVGTLYAREVKDFIVYFSYRTGIWSQGYNTTLNGIAASVTYKEAPGRQSTATDSCSVSLPVHVTDTATAPANPCPPYPLVLQQMVRFKVLDFLISVLKEFQVLKEEAAGAVHGKEGDDPVLQAIAASLLERKWKEFKQSDESWKEAPRNFLDLGGIDKDINAMVGILKQGLGVGCIYSWLSSYQMQRATTTGLPGAHMVATGQFRTPAMDAMVQEAHRQLAKEASAQDAGTSIVCKRAAELLDGVNKRFDLWCKLDHDLPRTNQPPSHQEEGHESRDITAVLRGDINRARQHDIYLAADHAIKQWRSFLASVEKTHGHGPDK</sequence>
<reference evidence="1" key="1">
    <citation type="submission" date="2020-10" db="EMBL/GenBank/DDBJ databases">
        <authorList>
            <person name="Han B."/>
            <person name="Lu T."/>
            <person name="Zhao Q."/>
            <person name="Huang X."/>
            <person name="Zhao Y."/>
        </authorList>
    </citation>
    <scope>NUCLEOTIDE SEQUENCE</scope>
</reference>
<name>A0A811QC49_9POAL</name>
<proteinExistence type="predicted"/>
<dbReference type="AlphaFoldDB" id="A0A811QC49"/>
<dbReference type="PANTHER" id="PTHR10579:SF105">
    <property type="entry name" value="VWFA DOMAIN-CONTAINING PROTEIN"/>
    <property type="match status" value="1"/>
</dbReference>
<dbReference type="OrthoDB" id="695818at2759"/>
<dbReference type="SUPFAM" id="SSF53300">
    <property type="entry name" value="vWA-like"/>
    <property type="match status" value="1"/>
</dbReference>
<evidence type="ECO:0000313" key="1">
    <source>
        <dbReference type="EMBL" id="CAD6258294.1"/>
    </source>
</evidence>